<organism evidence="4 5">
    <name type="scientific">Segatella copri</name>
    <dbReference type="NCBI Taxonomy" id="165179"/>
    <lineage>
        <taxon>Bacteria</taxon>
        <taxon>Pseudomonadati</taxon>
        <taxon>Bacteroidota</taxon>
        <taxon>Bacteroidia</taxon>
        <taxon>Bacteroidales</taxon>
        <taxon>Prevotellaceae</taxon>
        <taxon>Segatella</taxon>
    </lineage>
</organism>
<dbReference type="SUPFAM" id="SSF53187">
    <property type="entry name" value="Zn-dependent exopeptidases"/>
    <property type="match status" value="1"/>
</dbReference>
<dbReference type="GO" id="GO:0005829">
    <property type="term" value="C:cytosol"/>
    <property type="evidence" value="ECO:0007669"/>
    <property type="project" value="TreeGrafter"/>
</dbReference>
<dbReference type="OrthoDB" id="9804934at2"/>
<dbReference type="AlphaFoldDB" id="A0A6A7W8F3"/>
<comment type="caution">
    <text evidence="4">The sequence shown here is derived from an EMBL/GenBank/DDBJ whole genome shotgun (WGS) entry which is preliminary data.</text>
</comment>
<evidence type="ECO:0000313" key="5">
    <source>
        <dbReference type="Proteomes" id="UP000384372"/>
    </source>
</evidence>
<comment type="cofactor">
    <cofactor evidence="1">
        <name>Zn(2+)</name>
        <dbReference type="ChEBI" id="CHEBI:29105"/>
    </cofactor>
</comment>
<reference evidence="4 5" key="1">
    <citation type="submission" date="2019-09" db="EMBL/GenBank/DDBJ databases">
        <title>Distinct polysaccharide growth profiles of human intestinal Prevotella copri isolates.</title>
        <authorList>
            <person name="Fehlner-Peach H."/>
            <person name="Magnabosco C."/>
            <person name="Raghavan V."/>
            <person name="Scher J.U."/>
            <person name="Tett A."/>
            <person name="Cox L.M."/>
            <person name="Gottsegen C."/>
            <person name="Watters A."/>
            <person name="Wiltshire- Gordon J.D."/>
            <person name="Segata N."/>
            <person name="Bonneau R."/>
            <person name="Littman D.R."/>
        </authorList>
    </citation>
    <scope>NUCLEOTIDE SEQUENCE [LARGE SCALE GENOMIC DNA]</scope>
    <source>
        <strain evidence="5">iAQ1173</strain>
    </source>
</reference>
<dbReference type="Proteomes" id="UP000384372">
    <property type="component" value="Unassembled WGS sequence"/>
</dbReference>
<dbReference type="InterPro" id="IPR002933">
    <property type="entry name" value="Peptidase_M20"/>
</dbReference>
<evidence type="ECO:0000256" key="1">
    <source>
        <dbReference type="ARBA" id="ARBA00001947"/>
    </source>
</evidence>
<dbReference type="PANTHER" id="PTHR42994">
    <property type="entry name" value="PEPTIDASE T"/>
    <property type="match status" value="1"/>
</dbReference>
<dbReference type="PANTHER" id="PTHR42994:SF1">
    <property type="entry name" value="PEPTIDASE T"/>
    <property type="match status" value="1"/>
</dbReference>
<dbReference type="Gene3D" id="3.40.630.10">
    <property type="entry name" value="Zn peptidases"/>
    <property type="match status" value="1"/>
</dbReference>
<dbReference type="SUPFAM" id="SSF55031">
    <property type="entry name" value="Bacterial exopeptidase dimerisation domain"/>
    <property type="match status" value="1"/>
</dbReference>
<keyword evidence="3" id="KW-0862">Zinc</keyword>
<protein>
    <recommendedName>
        <fullName evidence="6">Peptidase T</fullName>
    </recommendedName>
</protein>
<keyword evidence="2" id="KW-0378">Hydrolase</keyword>
<evidence type="ECO:0000256" key="3">
    <source>
        <dbReference type="ARBA" id="ARBA00022833"/>
    </source>
</evidence>
<dbReference type="Pfam" id="PF01546">
    <property type="entry name" value="Peptidase_M20"/>
    <property type="match status" value="1"/>
</dbReference>
<keyword evidence="5" id="KW-1185">Reference proteome</keyword>
<sequence>MGQRQMARLVEQDLLKMAKNNKSLQVVRSEREYVYAKLPATTKRKLPSIMLMAHLDITPEAPGGNIKPIVHRNYQGGDIVLPSGGVLSPDSPQGKHLKECIGKTIITSDGNTLLGADDKTGCTVLVSLICNLLYGKPFEHGDLYFVFSQNEDIGRAADGFETKYVGGNPDVVIDVDGDDPHAFSVENFTAAMRIYTFHGKSAHPGEGYANKYGDALTAASYFVGQIPPYKHPSISRGKQGYIHCYDISHPKDSIGKVISDDYLVKVRLRYFDKLEGDSLRQMLDSAEGKTIEAFPFVKVEASAENLQYENVAYTMYPTLPDIIKKAYASFGKKVSPRSERGGTTSAMIAAKGLRGGACLFSGQQAEHSVYEWTCVEDMVDMTKILQKIIMLINK</sequence>
<gene>
    <name evidence="4" type="ORF">F7D20_01600</name>
</gene>
<evidence type="ECO:0000313" key="4">
    <source>
        <dbReference type="EMBL" id="MQP10682.1"/>
    </source>
</evidence>
<dbReference type="GO" id="GO:0045148">
    <property type="term" value="F:tripeptide aminopeptidase activity"/>
    <property type="evidence" value="ECO:0007669"/>
    <property type="project" value="TreeGrafter"/>
</dbReference>
<name>A0A6A7W8F3_9BACT</name>
<evidence type="ECO:0008006" key="6">
    <source>
        <dbReference type="Google" id="ProtNLM"/>
    </source>
</evidence>
<accession>A0A6A7W8F3</accession>
<evidence type="ECO:0000256" key="2">
    <source>
        <dbReference type="ARBA" id="ARBA00022801"/>
    </source>
</evidence>
<dbReference type="EMBL" id="VZAD01000016">
    <property type="protein sequence ID" value="MQP10682.1"/>
    <property type="molecule type" value="Genomic_DNA"/>
</dbReference>
<proteinExistence type="predicted"/>
<dbReference type="Gene3D" id="3.30.70.360">
    <property type="match status" value="1"/>
</dbReference>
<dbReference type="InterPro" id="IPR036264">
    <property type="entry name" value="Bact_exopeptidase_dim_dom"/>
</dbReference>